<evidence type="ECO:0000256" key="4">
    <source>
        <dbReference type="ARBA" id="ARBA00022771"/>
    </source>
</evidence>
<evidence type="ECO:0000256" key="7">
    <source>
        <dbReference type="SAM" id="MobiDB-lite"/>
    </source>
</evidence>
<evidence type="ECO:0000256" key="1">
    <source>
        <dbReference type="ARBA" id="ARBA00004123"/>
    </source>
</evidence>
<sequence length="613" mass="67910">MLPPPLNAMSNSSSDAHSPPILSSTPGLLLESYECDRFIGQPTTKTSLPTAGGSLDPTVGSHPWKISEAMYDSLCHEVDQHRASLPNEFSLPGRKMISRYLGSYFRGFHPHLPFLHLPTFSAGNMSETLVLAIAAVGAFYAFEHTNGYALYFASRAIISRQLEQRRRDSTFHLMRSFPPYAKFPTDCENGGSDPSYKSPQTLHSVAKDLDMIQALLVLVLTTSWLDGPLVNDALAMSSKLAVLVRDSLLDAPKGETESWEDWCLEEGRRRTVFAAYVVCNILTICFNITPQITVAEINLPLPCSDAEWKAATPTEWHRARRKGSLCELDFQECLRLLFSGQSLDTEVSVTAFGNYVLIQGLLQSIFFERQGSSRYSFPYSSLSVDQIRIYKAALSAWQSGWNSATESMIDPSSPHGPLAFNSTAVLRLAHIHLCADLGARTSLWSRNPQVLALAFDLQNNPFTLRSPDLEEAVLHAVYALRVPVRMGIAFVARTQTSHWSVQHAVSNFTSALLLTHWLESLYSLVAVSGVSALQPGEQNLVHMIEHLIEETHMENSLGPKIDYPRRLRRLAIAAVKLWAETCKGVQVFEIVHVIGATLAIVAENLENRAAVNV</sequence>
<dbReference type="OrthoDB" id="2962993at2759"/>
<dbReference type="Pfam" id="PF04082">
    <property type="entry name" value="Fungal_trans"/>
    <property type="match status" value="1"/>
</dbReference>
<evidence type="ECO:0000313" key="9">
    <source>
        <dbReference type="EMBL" id="CAG8372953.1"/>
    </source>
</evidence>
<feature type="compositionally biased region" description="Polar residues" evidence="7">
    <location>
        <begin position="8"/>
        <end position="21"/>
    </location>
</feature>
<feature type="region of interest" description="Disordered" evidence="7">
    <location>
        <begin position="1"/>
        <end position="21"/>
    </location>
</feature>
<keyword evidence="2" id="KW-0479">Metal-binding</keyword>
<evidence type="ECO:0000256" key="2">
    <source>
        <dbReference type="ARBA" id="ARBA00022723"/>
    </source>
</evidence>
<reference evidence="9" key="1">
    <citation type="submission" date="2021-07" db="EMBL/GenBank/DDBJ databases">
        <authorList>
            <person name="Branca A.L. A."/>
        </authorList>
    </citation>
    <scope>NUCLEOTIDE SEQUENCE</scope>
</reference>
<evidence type="ECO:0000256" key="5">
    <source>
        <dbReference type="ARBA" id="ARBA00022833"/>
    </source>
</evidence>
<dbReference type="GO" id="GO:0000978">
    <property type="term" value="F:RNA polymerase II cis-regulatory region sequence-specific DNA binding"/>
    <property type="evidence" value="ECO:0007669"/>
    <property type="project" value="InterPro"/>
</dbReference>
<dbReference type="Proteomes" id="UP001152592">
    <property type="component" value="Unassembled WGS sequence"/>
</dbReference>
<keyword evidence="4" id="KW-0863">Zinc-finger</keyword>
<dbReference type="InterPro" id="IPR007219">
    <property type="entry name" value="XnlR_reg_dom"/>
</dbReference>
<dbReference type="CDD" id="cd12148">
    <property type="entry name" value="fungal_TF_MHR"/>
    <property type="match status" value="1"/>
</dbReference>
<dbReference type="GO" id="GO:0005634">
    <property type="term" value="C:nucleus"/>
    <property type="evidence" value="ECO:0007669"/>
    <property type="project" value="UniProtKB-SubCell"/>
</dbReference>
<proteinExistence type="predicted"/>
<dbReference type="PANTHER" id="PTHR40626:SF10">
    <property type="entry name" value="C2H2-TYPE DOMAIN-CONTAINING PROTEIN"/>
    <property type="match status" value="1"/>
</dbReference>
<feature type="domain" description="Xylanolytic transcriptional activator regulatory" evidence="8">
    <location>
        <begin position="101"/>
        <end position="397"/>
    </location>
</feature>
<evidence type="ECO:0000313" key="10">
    <source>
        <dbReference type="Proteomes" id="UP001152592"/>
    </source>
</evidence>
<dbReference type="GO" id="GO:0006351">
    <property type="term" value="P:DNA-templated transcription"/>
    <property type="evidence" value="ECO:0007669"/>
    <property type="project" value="InterPro"/>
</dbReference>
<evidence type="ECO:0000256" key="3">
    <source>
        <dbReference type="ARBA" id="ARBA00022737"/>
    </source>
</evidence>
<dbReference type="AlphaFoldDB" id="A0A9W4NI70"/>
<evidence type="ECO:0000259" key="8">
    <source>
        <dbReference type="Pfam" id="PF04082"/>
    </source>
</evidence>
<dbReference type="GO" id="GO:0000981">
    <property type="term" value="F:DNA-binding transcription factor activity, RNA polymerase II-specific"/>
    <property type="evidence" value="ECO:0007669"/>
    <property type="project" value="InterPro"/>
</dbReference>
<keyword evidence="5" id="KW-0862">Zinc</keyword>
<keyword evidence="6" id="KW-0539">Nucleus</keyword>
<dbReference type="InterPro" id="IPR051059">
    <property type="entry name" value="VerF-like"/>
</dbReference>
<dbReference type="PANTHER" id="PTHR40626">
    <property type="entry name" value="MIP31509P"/>
    <property type="match status" value="1"/>
</dbReference>
<organism evidence="9 10">
    <name type="scientific">Penicillium salamii</name>
    <dbReference type="NCBI Taxonomy" id="1612424"/>
    <lineage>
        <taxon>Eukaryota</taxon>
        <taxon>Fungi</taxon>
        <taxon>Dikarya</taxon>
        <taxon>Ascomycota</taxon>
        <taxon>Pezizomycotina</taxon>
        <taxon>Eurotiomycetes</taxon>
        <taxon>Eurotiomycetidae</taxon>
        <taxon>Eurotiales</taxon>
        <taxon>Aspergillaceae</taxon>
        <taxon>Penicillium</taxon>
    </lineage>
</organism>
<comment type="caution">
    <text evidence="9">The sequence shown here is derived from an EMBL/GenBank/DDBJ whole genome shotgun (WGS) entry which is preliminary data.</text>
</comment>
<dbReference type="GO" id="GO:0000785">
    <property type="term" value="C:chromatin"/>
    <property type="evidence" value="ECO:0007669"/>
    <property type="project" value="TreeGrafter"/>
</dbReference>
<gene>
    <name evidence="9" type="ORF">PSALAMII_LOCUS4841</name>
</gene>
<protein>
    <recommendedName>
        <fullName evidence="8">Xylanolytic transcriptional activator regulatory domain-containing protein</fullName>
    </recommendedName>
</protein>
<keyword evidence="3" id="KW-0677">Repeat</keyword>
<evidence type="ECO:0000256" key="6">
    <source>
        <dbReference type="ARBA" id="ARBA00023242"/>
    </source>
</evidence>
<dbReference type="GO" id="GO:0008270">
    <property type="term" value="F:zinc ion binding"/>
    <property type="evidence" value="ECO:0007669"/>
    <property type="project" value="UniProtKB-KW"/>
</dbReference>
<comment type="subcellular location">
    <subcellularLocation>
        <location evidence="1">Nucleus</location>
    </subcellularLocation>
</comment>
<accession>A0A9W4NI70</accession>
<dbReference type="EMBL" id="CAJVPD010000228">
    <property type="protein sequence ID" value="CAG8372953.1"/>
    <property type="molecule type" value="Genomic_DNA"/>
</dbReference>
<name>A0A9W4NI70_9EURO</name>